<evidence type="ECO:0000256" key="1">
    <source>
        <dbReference type="SAM" id="MobiDB-lite"/>
    </source>
</evidence>
<feature type="transmembrane region" description="Helical" evidence="2">
    <location>
        <begin position="20"/>
        <end position="39"/>
    </location>
</feature>
<dbReference type="EMBL" id="LSRX01000163">
    <property type="protein sequence ID" value="OLQ06311.1"/>
    <property type="molecule type" value="Genomic_DNA"/>
</dbReference>
<feature type="compositionally biased region" description="Basic and acidic residues" evidence="1">
    <location>
        <begin position="218"/>
        <end position="227"/>
    </location>
</feature>
<dbReference type="Proteomes" id="UP000186817">
    <property type="component" value="Unassembled WGS sequence"/>
</dbReference>
<keyword evidence="2" id="KW-1133">Transmembrane helix</keyword>
<protein>
    <submittedName>
        <fullName evidence="3">Uncharacterized protein</fullName>
    </submittedName>
</protein>
<keyword evidence="2" id="KW-0812">Transmembrane</keyword>
<keyword evidence="2" id="KW-0472">Membrane</keyword>
<comment type="caution">
    <text evidence="3">The sequence shown here is derived from an EMBL/GenBank/DDBJ whole genome shotgun (WGS) entry which is preliminary data.</text>
</comment>
<sequence>MSSMPRMEGTAGQHLSWSALALKSLVVLLCPLVVFRFIFVDVWGGLNDAAVPILGLYLLREGDQNFFACYERLSKIWLFNECCGMQKDVTFVSALVVFILVSLVCAANDAYLLLCRDPSISGWHELVAGNGLLNVFGASLAIHMWRVLHGKAGFQTKRQSAVTFEAGPQPVQPKRRTSRILEQQKAEAAPKKAEVERPTGKPGTSKLLHHLTVPLSEEEVRRSRESSAEPVTERGTSVAAPVPIRLGRRSSSWKLGHLFKPAAEHHRASSQPPVVHPWLGDV</sequence>
<evidence type="ECO:0000313" key="3">
    <source>
        <dbReference type="EMBL" id="OLQ06311.1"/>
    </source>
</evidence>
<organism evidence="3 4">
    <name type="scientific">Symbiodinium microadriaticum</name>
    <name type="common">Dinoflagellate</name>
    <name type="synonym">Zooxanthella microadriatica</name>
    <dbReference type="NCBI Taxonomy" id="2951"/>
    <lineage>
        <taxon>Eukaryota</taxon>
        <taxon>Sar</taxon>
        <taxon>Alveolata</taxon>
        <taxon>Dinophyceae</taxon>
        <taxon>Suessiales</taxon>
        <taxon>Symbiodiniaceae</taxon>
        <taxon>Symbiodinium</taxon>
    </lineage>
</organism>
<evidence type="ECO:0000256" key="2">
    <source>
        <dbReference type="SAM" id="Phobius"/>
    </source>
</evidence>
<proteinExistence type="predicted"/>
<feature type="compositionally biased region" description="Basic and acidic residues" evidence="1">
    <location>
        <begin position="182"/>
        <end position="199"/>
    </location>
</feature>
<reference evidence="3 4" key="1">
    <citation type="submission" date="2016-02" db="EMBL/GenBank/DDBJ databases">
        <title>Genome analysis of coral dinoflagellate symbionts highlights evolutionary adaptations to a symbiotic lifestyle.</title>
        <authorList>
            <person name="Aranda M."/>
            <person name="Li Y."/>
            <person name="Liew Y.J."/>
            <person name="Baumgarten S."/>
            <person name="Simakov O."/>
            <person name="Wilson M."/>
            <person name="Piel J."/>
            <person name="Ashoor H."/>
            <person name="Bougouffa S."/>
            <person name="Bajic V.B."/>
            <person name="Ryu T."/>
            <person name="Ravasi T."/>
            <person name="Bayer T."/>
            <person name="Micklem G."/>
            <person name="Kim H."/>
            <person name="Bhak J."/>
            <person name="Lajeunesse T.C."/>
            <person name="Voolstra C.R."/>
        </authorList>
    </citation>
    <scope>NUCLEOTIDE SEQUENCE [LARGE SCALE GENOMIC DNA]</scope>
    <source>
        <strain evidence="3 4">CCMP2467</strain>
    </source>
</reference>
<feature type="transmembrane region" description="Helical" evidence="2">
    <location>
        <begin position="126"/>
        <end position="145"/>
    </location>
</feature>
<evidence type="ECO:0000313" key="4">
    <source>
        <dbReference type="Proteomes" id="UP000186817"/>
    </source>
</evidence>
<dbReference type="OrthoDB" id="426063at2759"/>
<dbReference type="AlphaFoldDB" id="A0A1Q9EFZ4"/>
<feature type="region of interest" description="Disordered" evidence="1">
    <location>
        <begin position="262"/>
        <end position="282"/>
    </location>
</feature>
<name>A0A1Q9EFZ4_SYMMI</name>
<feature type="transmembrane region" description="Helical" evidence="2">
    <location>
        <begin position="94"/>
        <end position="114"/>
    </location>
</feature>
<feature type="region of interest" description="Disordered" evidence="1">
    <location>
        <begin position="166"/>
        <end position="236"/>
    </location>
</feature>
<keyword evidence="4" id="KW-1185">Reference proteome</keyword>
<accession>A0A1Q9EFZ4</accession>
<gene>
    <name evidence="3" type="ORF">AK812_SmicGene10399</name>
</gene>